<dbReference type="PROSITE" id="PS51257">
    <property type="entry name" value="PROKAR_LIPOPROTEIN"/>
    <property type="match status" value="1"/>
</dbReference>
<evidence type="ECO:0000313" key="2">
    <source>
        <dbReference type="Proteomes" id="UP001501578"/>
    </source>
</evidence>
<organism evidence="1 2">
    <name type="scientific">Nonomuraea longicatena</name>
    <dbReference type="NCBI Taxonomy" id="83682"/>
    <lineage>
        <taxon>Bacteria</taxon>
        <taxon>Bacillati</taxon>
        <taxon>Actinomycetota</taxon>
        <taxon>Actinomycetes</taxon>
        <taxon>Streptosporangiales</taxon>
        <taxon>Streptosporangiaceae</taxon>
        <taxon>Nonomuraea</taxon>
    </lineage>
</organism>
<sequence>MTGARVLAASLVLLAGCAAEPQRVYTPGRVSAQGVSPVAAPTVESTPVGSGVSVRVEWPAAPDPMLRTYTGYYAEAWKAVLGGGDDYLGRVEGPAAADAQAWVRGFDDHAVTGTALLHSLAVSAVMGDGAQVNACVDETGLRLVSRRTREPAARQPDWTRRAYLQAAIMHKGDDGVWRIKDFRYSKEGCDR</sequence>
<gene>
    <name evidence="1" type="ORF">GCM10009560_22450</name>
</gene>
<dbReference type="EMBL" id="BAAAHQ010000009">
    <property type="protein sequence ID" value="GAA0922875.1"/>
    <property type="molecule type" value="Genomic_DNA"/>
</dbReference>
<reference evidence="1 2" key="1">
    <citation type="journal article" date="2019" name="Int. J. Syst. Evol. Microbiol.">
        <title>The Global Catalogue of Microorganisms (GCM) 10K type strain sequencing project: providing services to taxonomists for standard genome sequencing and annotation.</title>
        <authorList>
            <consortium name="The Broad Institute Genomics Platform"/>
            <consortium name="The Broad Institute Genome Sequencing Center for Infectious Disease"/>
            <person name="Wu L."/>
            <person name="Ma J."/>
        </authorList>
    </citation>
    <scope>NUCLEOTIDE SEQUENCE [LARGE SCALE GENOMIC DNA]</scope>
    <source>
        <strain evidence="1 2">JCM 11136</strain>
    </source>
</reference>
<keyword evidence="2" id="KW-1185">Reference proteome</keyword>
<evidence type="ECO:0008006" key="3">
    <source>
        <dbReference type="Google" id="ProtNLM"/>
    </source>
</evidence>
<evidence type="ECO:0000313" key="1">
    <source>
        <dbReference type="EMBL" id="GAA0922875.1"/>
    </source>
</evidence>
<accession>A0ABN1P5B0</accession>
<protein>
    <recommendedName>
        <fullName evidence="3">Lipoprotein</fullName>
    </recommendedName>
</protein>
<name>A0ABN1P5B0_9ACTN</name>
<dbReference type="Proteomes" id="UP001501578">
    <property type="component" value="Unassembled WGS sequence"/>
</dbReference>
<comment type="caution">
    <text evidence="1">The sequence shown here is derived from an EMBL/GenBank/DDBJ whole genome shotgun (WGS) entry which is preliminary data.</text>
</comment>
<proteinExistence type="predicted"/>
<dbReference type="RefSeq" id="WP_343949710.1">
    <property type="nucleotide sequence ID" value="NZ_BAAAHQ010000009.1"/>
</dbReference>